<feature type="region of interest" description="Disordered" evidence="1">
    <location>
        <begin position="53"/>
        <end position="88"/>
    </location>
</feature>
<name>A0A315V241_GAMAF</name>
<feature type="compositionally biased region" description="Basic and acidic residues" evidence="1">
    <location>
        <begin position="109"/>
        <end position="128"/>
    </location>
</feature>
<feature type="region of interest" description="Disordered" evidence="1">
    <location>
        <begin position="1"/>
        <end position="28"/>
    </location>
</feature>
<reference evidence="2 3" key="1">
    <citation type="journal article" date="2018" name="G3 (Bethesda)">
        <title>A High-Quality Reference Genome for the Invasive Mosquitofish Gambusia affinis Using a Chicago Library.</title>
        <authorList>
            <person name="Hoffberg S.L."/>
            <person name="Troendle N.J."/>
            <person name="Glenn T.C."/>
            <person name="Mahmud O."/>
            <person name="Louha S."/>
            <person name="Chalopin D."/>
            <person name="Bennetzen J.L."/>
            <person name="Mauricio R."/>
        </authorList>
    </citation>
    <scope>NUCLEOTIDE SEQUENCE [LARGE SCALE GENOMIC DNA]</scope>
    <source>
        <strain evidence="2">NE01/NJP1002.9</strain>
        <tissue evidence="2">Muscle</tissue>
    </source>
</reference>
<evidence type="ECO:0000313" key="2">
    <source>
        <dbReference type="EMBL" id="PWA16848.1"/>
    </source>
</evidence>
<protein>
    <submittedName>
        <fullName evidence="2">Uncharacterized protein</fullName>
    </submittedName>
</protein>
<comment type="caution">
    <text evidence="2">The sequence shown here is derived from an EMBL/GenBank/DDBJ whole genome shotgun (WGS) entry which is preliminary data.</text>
</comment>
<gene>
    <name evidence="2" type="ORF">CCH79_00012719</name>
</gene>
<feature type="compositionally biased region" description="Basic and acidic residues" evidence="1">
    <location>
        <begin position="230"/>
        <end position="246"/>
    </location>
</feature>
<evidence type="ECO:0000313" key="3">
    <source>
        <dbReference type="Proteomes" id="UP000250572"/>
    </source>
</evidence>
<dbReference type="Proteomes" id="UP000250572">
    <property type="component" value="Unassembled WGS sequence"/>
</dbReference>
<feature type="region of interest" description="Disordered" evidence="1">
    <location>
        <begin position="109"/>
        <end position="129"/>
    </location>
</feature>
<evidence type="ECO:0000256" key="1">
    <source>
        <dbReference type="SAM" id="MobiDB-lite"/>
    </source>
</evidence>
<feature type="region of interest" description="Disordered" evidence="1">
    <location>
        <begin position="139"/>
        <end position="158"/>
    </location>
</feature>
<feature type="region of interest" description="Disordered" evidence="1">
    <location>
        <begin position="218"/>
        <end position="246"/>
    </location>
</feature>
<feature type="compositionally biased region" description="Polar residues" evidence="1">
    <location>
        <begin position="53"/>
        <end position="69"/>
    </location>
</feature>
<organism evidence="2 3">
    <name type="scientific">Gambusia affinis</name>
    <name type="common">Western mosquitofish</name>
    <name type="synonym">Heterandria affinis</name>
    <dbReference type="NCBI Taxonomy" id="33528"/>
    <lineage>
        <taxon>Eukaryota</taxon>
        <taxon>Metazoa</taxon>
        <taxon>Chordata</taxon>
        <taxon>Craniata</taxon>
        <taxon>Vertebrata</taxon>
        <taxon>Euteleostomi</taxon>
        <taxon>Actinopterygii</taxon>
        <taxon>Neopterygii</taxon>
        <taxon>Teleostei</taxon>
        <taxon>Neoteleostei</taxon>
        <taxon>Acanthomorphata</taxon>
        <taxon>Ovalentaria</taxon>
        <taxon>Atherinomorphae</taxon>
        <taxon>Cyprinodontiformes</taxon>
        <taxon>Poeciliidae</taxon>
        <taxon>Poeciliinae</taxon>
        <taxon>Gambusia</taxon>
    </lineage>
</organism>
<proteinExistence type="predicted"/>
<dbReference type="AlphaFoldDB" id="A0A315V241"/>
<dbReference type="STRING" id="33528.ENSGAFP00000016741"/>
<dbReference type="EMBL" id="NHOQ01002459">
    <property type="protein sequence ID" value="PWA16848.1"/>
    <property type="molecule type" value="Genomic_DNA"/>
</dbReference>
<feature type="compositionally biased region" description="Basic and acidic residues" evidence="1">
    <location>
        <begin position="18"/>
        <end position="28"/>
    </location>
</feature>
<accession>A0A315V241</accession>
<feature type="compositionally biased region" description="Polar residues" evidence="1">
    <location>
        <begin position="1"/>
        <end position="11"/>
    </location>
</feature>
<keyword evidence="3" id="KW-1185">Reference proteome</keyword>
<sequence>MDQLEQRQSATEGEIPEEAMKEDKENKLRHVTEDGYYTKVLLDESIKEHFQVSNGPHSNVASRPGSSDVRSCVSRHKTQKLPLPSCGSFRQPLQLMADVKQMLMVKEEAPEDHRSVAELHDPKPQQIKEEEEEICISLGAEQLNGKEETDVTPVKSEGEIQSILLSQNFYDDKIEDRDLPEENDEGESIKIENHEDGSIFSKIEVIVKDEEDDDVKYPASELNHLPDSGLKTKDEDNDWTESRATESDGNIFSEFAEQFLHRHSIQTHKTHSEIRSAAPVHNNKCFTEKKNVDSERKVQAGETFSCEDCANHQQDDDPKRSRKPRKIIQRELRFGNDLNMAFRQQRAPHTHRLPGCRVVFEQRVRELHGDALLVVGILVFGNAVENSSGVVVGHVEQLDDSWDAVVAPHGVLRQLGVLVA</sequence>